<name>A0ABS9DTY9_9PROT</name>
<feature type="region of interest" description="Disordered" evidence="1">
    <location>
        <begin position="990"/>
        <end position="1017"/>
    </location>
</feature>
<dbReference type="Proteomes" id="UP001521209">
    <property type="component" value="Unassembled WGS sequence"/>
</dbReference>
<keyword evidence="2" id="KW-1133">Transmembrane helix</keyword>
<feature type="transmembrane region" description="Helical" evidence="2">
    <location>
        <begin position="7"/>
        <end position="27"/>
    </location>
</feature>
<dbReference type="PANTHER" id="PTHR30441:SF4">
    <property type="entry name" value="PROTEIN ASMA"/>
    <property type="match status" value="1"/>
</dbReference>
<evidence type="ECO:0000313" key="4">
    <source>
        <dbReference type="EMBL" id="MCF3946187.1"/>
    </source>
</evidence>
<evidence type="ECO:0000259" key="3">
    <source>
        <dbReference type="Pfam" id="PF05170"/>
    </source>
</evidence>
<dbReference type="Pfam" id="PF05170">
    <property type="entry name" value="AsmA"/>
    <property type="match status" value="1"/>
</dbReference>
<evidence type="ECO:0000256" key="2">
    <source>
        <dbReference type="SAM" id="Phobius"/>
    </source>
</evidence>
<organism evidence="4 5">
    <name type="scientific">Acidiphilium iwatense</name>
    <dbReference type="NCBI Taxonomy" id="768198"/>
    <lineage>
        <taxon>Bacteria</taxon>
        <taxon>Pseudomonadati</taxon>
        <taxon>Pseudomonadota</taxon>
        <taxon>Alphaproteobacteria</taxon>
        <taxon>Acetobacterales</taxon>
        <taxon>Acidocellaceae</taxon>
        <taxon>Acidiphilium</taxon>
    </lineage>
</organism>
<sequence length="1017" mass="101417">MTRGRIVAALVVLGVIVIGALFGPLLVSGNYHRAAIERLASRLAGRRVTISGPIELALIPDPQLRASKITIGAPNGERTTAASLKLDLAPGALLLGRLRATKLSLRGPDVVLPWPLPGGSAAVAPPPWLASLHARIVDGRFRIGALRLSHADLSVFTGGPHAVLAASGTARLAGVPVSVTFELDNAGGDHPAPVTASLAPTGAKGVRLSFRGTLDRASLLAGRLSGTASAAAIADAGLSHVLVGGAAELRADIAADGQAIVLRGIDASLGHTGLAGRVAIDLVPGAMIRFDLTGHDLAPGAALGLLHGVAGTVPLAASLDLDRIALGGIGFATLKADLVTKRGGVHIQSLTGELPGRGAVTFAGRIGTAGTLDGRFTLRSADLRATLGAMGKALPVLANWPHGFGAATLRGRIDSAGGTPPDIRLGGLHGTIGGGASKHDPMPESAFTGAIHVMAGRKTTRVAARLDFGRLILTRPALSGLFAAAAKPDPALIGPIVLTARSVRLDSGGAKPAILPIGDRLLIDARLGGGIAVRLASLRIGHAMLILHGIRAADGSVTAARAMLTGPDAATTLRGIMPLLAGTRTVPKWARLPVFNQRFAAAIAAAGPAKALHAGMTMHLGAVRLAATPVADLTTGSAAGPLSLRAPSAIALIEQLGGKTILGGRNGLDWPGAGSVSLRASAFATGDMLGIANFVGSLGALTASGRLTLTTGPAPLTLAGAVAADTLVLPAPRALLALADTALAAKLKIALPRITASRVDQSEATLARNAAFGLSLEQGKLAPSLTLAVDHASVVGGRLDGSAELTGAAAKSPPTLTVAGHLKGAGAVRIAAIAAEAGIALPFTSGSLDLATSLTASGGTPSVWRGDLSGSLTGSGSKLGMAGIDLVKAGSALGEAVAAEHRIGRVAAATLLRAALGSGQTEFAKGNFSTTIAKGRIAIDTAGLTGESGRLAASGTLDLIHRRISLDATARPVVAGHKSAPDLPVAIGGDPAHPSARPELGPAMGWIGKHTPHPSAP</sequence>
<accession>A0ABS9DTY9</accession>
<dbReference type="InterPro" id="IPR007844">
    <property type="entry name" value="AsmA"/>
</dbReference>
<protein>
    <submittedName>
        <fullName evidence="4">AsmA family protein</fullName>
    </submittedName>
</protein>
<dbReference type="EMBL" id="JAKGBZ010000008">
    <property type="protein sequence ID" value="MCF3946187.1"/>
    <property type="molecule type" value="Genomic_DNA"/>
</dbReference>
<proteinExistence type="predicted"/>
<dbReference type="RefSeq" id="WP_235703423.1">
    <property type="nucleotide sequence ID" value="NZ_JAKGBZ010000008.1"/>
</dbReference>
<evidence type="ECO:0000313" key="5">
    <source>
        <dbReference type="Proteomes" id="UP001521209"/>
    </source>
</evidence>
<reference evidence="4 5" key="1">
    <citation type="submission" date="2022-01" db="EMBL/GenBank/DDBJ databases">
        <authorList>
            <person name="Won M."/>
            <person name="Kim S.-J."/>
            <person name="Kwon S.-W."/>
        </authorList>
    </citation>
    <scope>NUCLEOTIDE SEQUENCE [LARGE SCALE GENOMIC DNA]</scope>
    <source>
        <strain evidence="4 5">KCTC 23505</strain>
    </source>
</reference>
<dbReference type="InterPro" id="IPR052894">
    <property type="entry name" value="AsmA-related"/>
</dbReference>
<comment type="caution">
    <text evidence="4">The sequence shown here is derived from an EMBL/GenBank/DDBJ whole genome shotgun (WGS) entry which is preliminary data.</text>
</comment>
<gene>
    <name evidence="4" type="ORF">L2A60_05760</name>
</gene>
<evidence type="ECO:0000256" key="1">
    <source>
        <dbReference type="SAM" id="MobiDB-lite"/>
    </source>
</evidence>
<feature type="domain" description="AsmA" evidence="3">
    <location>
        <begin position="7"/>
        <end position="111"/>
    </location>
</feature>
<keyword evidence="5" id="KW-1185">Reference proteome</keyword>
<keyword evidence="2" id="KW-0472">Membrane</keyword>
<dbReference type="PANTHER" id="PTHR30441">
    <property type="entry name" value="DUF748 DOMAIN-CONTAINING PROTEIN"/>
    <property type="match status" value="1"/>
</dbReference>
<keyword evidence="2" id="KW-0812">Transmembrane</keyword>